<evidence type="ECO:0000313" key="2">
    <source>
        <dbReference type="Proteomes" id="UP000829685"/>
    </source>
</evidence>
<sequence length="487" mass="54800">MENQTYDIAPDGDVILTLDKPNAPFAVWTEDQGILDPFPLEKRRRKRRVNPKILPVSESTELVLEALSRHEFLTAEPDPNAQLSVEINDNESPVPEPVVNSTFAKLELAGEDSNPVPTLRLDTGSALEPEIRFRLSSAHLILASLHFEKMLTGSWQESTLRSDGQYHIRTEDWDADALLILMHIIHGRTRGVPRAVDLEMLAKIAVLVDYYECHETVEIIVHVWLAELKWKMPQEYGRDLVLWLFVSWVFSEADLFEHLTKIALKTMTGTLSTISLPIPGMIVDAINNERQESIRRILMSLHTILGELRDGQPRCSFECSSILLGALTIGMQRNGFLHAEIDSSFPGLSVESTLKTTLAMQSPRWRSAASSGLFASVPHVEHTCNLQSIIQLKLGNKSSLPVDGLKLNEFRGRNNALRWSETSAFYGRSTEELAVSNIPSTSGAREYEEVQDHPYAGRFQNVCAQTRFSDFSQEELRLGYYSKGNSE</sequence>
<evidence type="ECO:0008006" key="3">
    <source>
        <dbReference type="Google" id="ProtNLM"/>
    </source>
</evidence>
<dbReference type="AlphaFoldDB" id="A0A9P9W7H0"/>
<organism evidence="1 2">
    <name type="scientific">Neoarthrinium moseri</name>
    <dbReference type="NCBI Taxonomy" id="1658444"/>
    <lineage>
        <taxon>Eukaryota</taxon>
        <taxon>Fungi</taxon>
        <taxon>Dikarya</taxon>
        <taxon>Ascomycota</taxon>
        <taxon>Pezizomycotina</taxon>
        <taxon>Sordariomycetes</taxon>
        <taxon>Xylariomycetidae</taxon>
        <taxon>Amphisphaeriales</taxon>
        <taxon>Apiosporaceae</taxon>
        <taxon>Neoarthrinium</taxon>
    </lineage>
</organism>
<dbReference type="InterPro" id="IPR011333">
    <property type="entry name" value="SKP1/BTB/POZ_sf"/>
</dbReference>
<keyword evidence="2" id="KW-1185">Reference proteome</keyword>
<accession>A0A9P9W7H0</accession>
<dbReference type="Proteomes" id="UP000829685">
    <property type="component" value="Unassembled WGS sequence"/>
</dbReference>
<protein>
    <recommendedName>
        <fullName evidence="3">BTB domain-containing protein</fullName>
    </recommendedName>
</protein>
<dbReference type="EMBL" id="JAFIMR010000107">
    <property type="protein sequence ID" value="KAI1847285.1"/>
    <property type="molecule type" value="Genomic_DNA"/>
</dbReference>
<comment type="caution">
    <text evidence="1">The sequence shown here is derived from an EMBL/GenBank/DDBJ whole genome shotgun (WGS) entry which is preliminary data.</text>
</comment>
<evidence type="ECO:0000313" key="1">
    <source>
        <dbReference type="EMBL" id="KAI1847285.1"/>
    </source>
</evidence>
<name>A0A9P9W7H0_9PEZI</name>
<reference evidence="1" key="1">
    <citation type="submission" date="2021-03" db="EMBL/GenBank/DDBJ databases">
        <title>Revisited historic fungal species revealed as producer of novel bioactive compounds through whole genome sequencing and comparative genomics.</title>
        <authorList>
            <person name="Vignolle G.A."/>
            <person name="Hochenegger N."/>
            <person name="Mach R.L."/>
            <person name="Mach-Aigner A.R."/>
            <person name="Javad Rahimi M."/>
            <person name="Salim K.A."/>
            <person name="Chan C.M."/>
            <person name="Lim L.B.L."/>
            <person name="Cai F."/>
            <person name="Druzhinina I.S."/>
            <person name="U'Ren J.M."/>
            <person name="Derntl C."/>
        </authorList>
    </citation>
    <scope>NUCLEOTIDE SEQUENCE</scope>
    <source>
        <strain evidence="1">TUCIM 5799</strain>
    </source>
</reference>
<proteinExistence type="predicted"/>
<gene>
    <name evidence="1" type="ORF">JX265_013992</name>
</gene>
<dbReference type="Gene3D" id="3.30.710.10">
    <property type="entry name" value="Potassium Channel Kv1.1, Chain A"/>
    <property type="match status" value="1"/>
</dbReference>